<sequence length="307" mass="33291">MLANLMREREPGDRIILAGRSSLPTHIDVENCKLDLLDSESVERLIQSLVPTHILHLAAVSSVHQAANSPAQTWHNNVGGLLNLCTAVTKYAAGAQFIFISSGEVYGRAFLAGDSLTEDTIPLPANLYARTKRAGEFLVADILGSTSTSYVILRPFNHIGPGQDERFVIASFAGQIARIEVGLAAPVVEVGDLSAQRDFLDVEDVTNAYRAVVDASDKLPQTAIFNVSSGNARSIDQLLVMLKKHANVNFEIRLSPDRMRPAEIPFAAGNPTALIEAVGWKPSIPIETTIHRILHAARLRINQSTSD</sequence>
<dbReference type="EMBL" id="BPRC01000044">
    <property type="protein sequence ID" value="GJE68126.1"/>
    <property type="molecule type" value="Genomic_DNA"/>
</dbReference>
<reference evidence="2" key="2">
    <citation type="submission" date="2021-08" db="EMBL/GenBank/DDBJ databases">
        <authorList>
            <person name="Tani A."/>
            <person name="Ola A."/>
            <person name="Ogura Y."/>
            <person name="Katsura K."/>
            <person name="Hayashi T."/>
        </authorList>
    </citation>
    <scope>NUCLEOTIDE SEQUENCE</scope>
    <source>
        <strain evidence="2">NBRC 15686</strain>
    </source>
</reference>
<evidence type="ECO:0000313" key="3">
    <source>
        <dbReference type="Proteomes" id="UP001055039"/>
    </source>
</evidence>
<organism evidence="2 3">
    <name type="scientific">Methylorubrum aminovorans</name>
    <dbReference type="NCBI Taxonomy" id="269069"/>
    <lineage>
        <taxon>Bacteria</taxon>
        <taxon>Pseudomonadati</taxon>
        <taxon>Pseudomonadota</taxon>
        <taxon>Alphaproteobacteria</taxon>
        <taxon>Hyphomicrobiales</taxon>
        <taxon>Methylobacteriaceae</taxon>
        <taxon>Methylorubrum</taxon>
    </lineage>
</organism>
<dbReference type="Pfam" id="PF16363">
    <property type="entry name" value="GDP_Man_Dehyd"/>
    <property type="match status" value="1"/>
</dbReference>
<keyword evidence="3" id="KW-1185">Reference proteome</keyword>
<evidence type="ECO:0000259" key="1">
    <source>
        <dbReference type="Pfam" id="PF16363"/>
    </source>
</evidence>
<dbReference type="PANTHER" id="PTHR43000">
    <property type="entry name" value="DTDP-D-GLUCOSE 4,6-DEHYDRATASE-RELATED"/>
    <property type="match status" value="1"/>
</dbReference>
<protein>
    <submittedName>
        <fullName evidence="2">GDP-6-deoxy-D-mannose reductase</fullName>
    </submittedName>
</protein>
<dbReference type="Gene3D" id="3.40.50.720">
    <property type="entry name" value="NAD(P)-binding Rossmann-like Domain"/>
    <property type="match status" value="1"/>
</dbReference>
<accession>A0ABQ4ULH5</accession>
<proteinExistence type="predicted"/>
<dbReference type="Gene3D" id="3.90.25.10">
    <property type="entry name" value="UDP-galactose 4-epimerase, domain 1"/>
    <property type="match status" value="1"/>
</dbReference>
<dbReference type="InterPro" id="IPR036291">
    <property type="entry name" value="NAD(P)-bd_dom_sf"/>
</dbReference>
<reference evidence="2" key="1">
    <citation type="journal article" date="2021" name="Front. Microbiol.">
        <title>Comprehensive Comparative Genomics and Phenotyping of Methylobacterium Species.</title>
        <authorList>
            <person name="Alessa O."/>
            <person name="Ogura Y."/>
            <person name="Fujitani Y."/>
            <person name="Takami H."/>
            <person name="Hayashi T."/>
            <person name="Sahin N."/>
            <person name="Tani A."/>
        </authorList>
    </citation>
    <scope>NUCLEOTIDE SEQUENCE</scope>
    <source>
        <strain evidence="2">NBRC 15686</strain>
    </source>
</reference>
<dbReference type="SUPFAM" id="SSF51735">
    <property type="entry name" value="NAD(P)-binding Rossmann-fold domains"/>
    <property type="match status" value="1"/>
</dbReference>
<feature type="domain" description="NAD(P)-binding" evidence="1">
    <location>
        <begin position="29"/>
        <end position="292"/>
    </location>
</feature>
<comment type="caution">
    <text evidence="2">The sequence shown here is derived from an EMBL/GenBank/DDBJ whole genome shotgun (WGS) entry which is preliminary data.</text>
</comment>
<name>A0ABQ4ULH5_9HYPH</name>
<gene>
    <name evidence="2" type="primary">rmd_2</name>
    <name evidence="2" type="ORF">LNAOJCKE_5362</name>
</gene>
<dbReference type="Proteomes" id="UP001055039">
    <property type="component" value="Unassembled WGS sequence"/>
</dbReference>
<evidence type="ECO:0000313" key="2">
    <source>
        <dbReference type="EMBL" id="GJE68126.1"/>
    </source>
</evidence>
<dbReference type="InterPro" id="IPR016040">
    <property type="entry name" value="NAD(P)-bd_dom"/>
</dbReference>